<comment type="similarity">
    <text evidence="1">Belongs to the ABC transporter superfamily.</text>
</comment>
<dbReference type="CDD" id="cd03224">
    <property type="entry name" value="ABC_TM1139_LivF_branched"/>
    <property type="match status" value="1"/>
</dbReference>
<dbReference type="Gene3D" id="3.40.50.300">
    <property type="entry name" value="P-loop containing nucleotide triphosphate hydrolases"/>
    <property type="match status" value="1"/>
</dbReference>
<dbReference type="Proteomes" id="UP000198806">
    <property type="component" value="Unassembled WGS sequence"/>
</dbReference>
<dbReference type="PROSITE" id="PS00211">
    <property type="entry name" value="ABC_TRANSPORTER_1"/>
    <property type="match status" value="1"/>
</dbReference>
<dbReference type="InterPro" id="IPR052156">
    <property type="entry name" value="BCAA_Transport_ATP-bd_LivF"/>
</dbReference>
<evidence type="ECO:0000259" key="6">
    <source>
        <dbReference type="PROSITE" id="PS50893"/>
    </source>
</evidence>
<evidence type="ECO:0000256" key="5">
    <source>
        <dbReference type="ARBA" id="ARBA00022970"/>
    </source>
</evidence>
<evidence type="ECO:0000313" key="8">
    <source>
        <dbReference type="Proteomes" id="UP000198806"/>
    </source>
</evidence>
<keyword evidence="4 7" id="KW-0067">ATP-binding</keyword>
<dbReference type="Pfam" id="PF00005">
    <property type="entry name" value="ABC_tran"/>
    <property type="match status" value="1"/>
</dbReference>
<dbReference type="RefSeq" id="WP_091688990.1">
    <property type="nucleotide sequence ID" value="NZ_BAABFM010000036.1"/>
</dbReference>
<dbReference type="OrthoDB" id="9805514at2"/>
<evidence type="ECO:0000256" key="4">
    <source>
        <dbReference type="ARBA" id="ARBA00022840"/>
    </source>
</evidence>
<keyword evidence="5" id="KW-0029">Amino-acid transport</keyword>
<dbReference type="EMBL" id="FOWD01000055">
    <property type="protein sequence ID" value="SFO64836.1"/>
    <property type="molecule type" value="Genomic_DNA"/>
</dbReference>
<dbReference type="STRING" id="1527.SAMN04489757_15519"/>
<organism evidence="7 8">
    <name type="scientific">Anaerocolumna aminovalerica</name>
    <dbReference type="NCBI Taxonomy" id="1527"/>
    <lineage>
        <taxon>Bacteria</taxon>
        <taxon>Bacillati</taxon>
        <taxon>Bacillota</taxon>
        <taxon>Clostridia</taxon>
        <taxon>Lachnospirales</taxon>
        <taxon>Lachnospiraceae</taxon>
        <taxon>Anaerocolumna</taxon>
    </lineage>
</organism>
<dbReference type="SMART" id="SM00382">
    <property type="entry name" value="AAA"/>
    <property type="match status" value="1"/>
</dbReference>
<gene>
    <name evidence="7" type="ORF">SAMN04489757_15519</name>
</gene>
<dbReference type="SUPFAM" id="SSF52540">
    <property type="entry name" value="P-loop containing nucleoside triphosphate hydrolases"/>
    <property type="match status" value="1"/>
</dbReference>
<dbReference type="GO" id="GO:0015658">
    <property type="term" value="F:branched-chain amino acid transmembrane transporter activity"/>
    <property type="evidence" value="ECO:0007669"/>
    <property type="project" value="InterPro"/>
</dbReference>
<dbReference type="PANTHER" id="PTHR43820">
    <property type="entry name" value="HIGH-AFFINITY BRANCHED-CHAIN AMINO ACID TRANSPORT ATP-BINDING PROTEIN LIVF"/>
    <property type="match status" value="1"/>
</dbReference>
<feature type="domain" description="ABC transporter" evidence="6">
    <location>
        <begin position="6"/>
        <end position="238"/>
    </location>
</feature>
<name>A0A1I5IXD1_9FIRM</name>
<evidence type="ECO:0000256" key="1">
    <source>
        <dbReference type="ARBA" id="ARBA00005417"/>
    </source>
</evidence>
<dbReference type="GO" id="GO:0016887">
    <property type="term" value="F:ATP hydrolysis activity"/>
    <property type="evidence" value="ECO:0007669"/>
    <property type="project" value="InterPro"/>
</dbReference>
<dbReference type="PIRSF" id="PIRSF039137">
    <property type="entry name" value="ABC_branched_ATPase"/>
    <property type="match status" value="1"/>
</dbReference>
<evidence type="ECO:0000313" key="7">
    <source>
        <dbReference type="EMBL" id="SFO64836.1"/>
    </source>
</evidence>
<keyword evidence="3" id="KW-0547">Nucleotide-binding</keyword>
<dbReference type="InterPro" id="IPR027417">
    <property type="entry name" value="P-loop_NTPase"/>
</dbReference>
<dbReference type="InterPro" id="IPR003593">
    <property type="entry name" value="AAA+_ATPase"/>
</dbReference>
<reference evidence="7 8" key="1">
    <citation type="submission" date="2016-10" db="EMBL/GenBank/DDBJ databases">
        <authorList>
            <person name="de Groot N.N."/>
        </authorList>
    </citation>
    <scope>NUCLEOTIDE SEQUENCE [LARGE SCALE GENOMIC DNA]</scope>
    <source>
        <strain evidence="7 8">DSM 1283</strain>
    </source>
</reference>
<protein>
    <submittedName>
        <fullName evidence="7">Amino acid/amide ABC transporter ATP-binding protein 2, HAAT family</fullName>
    </submittedName>
</protein>
<accession>A0A1I5IXD1</accession>
<dbReference type="GO" id="GO:0005524">
    <property type="term" value="F:ATP binding"/>
    <property type="evidence" value="ECO:0007669"/>
    <property type="project" value="UniProtKB-KW"/>
</dbReference>
<dbReference type="InterPro" id="IPR017871">
    <property type="entry name" value="ABC_transporter-like_CS"/>
</dbReference>
<dbReference type="InterPro" id="IPR030660">
    <property type="entry name" value="ABC_branched_ATPase_LivF/BraG"/>
</dbReference>
<keyword evidence="8" id="KW-1185">Reference proteome</keyword>
<dbReference type="PROSITE" id="PS50893">
    <property type="entry name" value="ABC_TRANSPORTER_2"/>
    <property type="match status" value="1"/>
</dbReference>
<keyword evidence="2" id="KW-0813">Transport</keyword>
<dbReference type="PANTHER" id="PTHR43820:SF4">
    <property type="entry name" value="HIGH-AFFINITY BRANCHED-CHAIN AMINO ACID TRANSPORT ATP-BINDING PROTEIN LIVF"/>
    <property type="match status" value="1"/>
</dbReference>
<evidence type="ECO:0000256" key="3">
    <source>
        <dbReference type="ARBA" id="ARBA00022741"/>
    </source>
</evidence>
<sequence length="240" mass="25983">MSGIALSIKGLKVNYGSIEALKGIDMNVKQGQIVAILGSNGAGKTTTLRKISGVLEASGGTLEFLGHDITKMQSNKIAKLGIIQSPEGRQVFRDLTVEENLMTGAYTVKSKKTIQTNFERVYHYFPVLKDRKSQIASTLSGGEQQMLAIGRALMGSPKLLLLDEPSLGLAPLIVKSIFEIIKEIREDGTTVLIVEQNALQTLKIADYAYVLEVGKITMEGSAEELSNNPQLIEAYLGGKK</sequence>
<dbReference type="AlphaFoldDB" id="A0A1I5IXD1"/>
<dbReference type="InterPro" id="IPR003439">
    <property type="entry name" value="ABC_transporter-like_ATP-bd"/>
</dbReference>
<proteinExistence type="inferred from homology"/>
<dbReference type="GO" id="GO:0015807">
    <property type="term" value="P:L-amino acid transport"/>
    <property type="evidence" value="ECO:0007669"/>
    <property type="project" value="TreeGrafter"/>
</dbReference>
<evidence type="ECO:0000256" key="2">
    <source>
        <dbReference type="ARBA" id="ARBA00022448"/>
    </source>
</evidence>